<dbReference type="EMBL" id="CAUYUJ010021245">
    <property type="protein sequence ID" value="CAK0903510.1"/>
    <property type="molecule type" value="Genomic_DNA"/>
</dbReference>
<reference evidence="2" key="1">
    <citation type="submission" date="2023-10" db="EMBL/GenBank/DDBJ databases">
        <authorList>
            <person name="Chen Y."/>
            <person name="Shah S."/>
            <person name="Dougan E. K."/>
            <person name="Thang M."/>
            <person name="Chan C."/>
        </authorList>
    </citation>
    <scope>NUCLEOTIDE SEQUENCE [LARGE SCALE GENOMIC DNA]</scope>
</reference>
<organism evidence="2 3">
    <name type="scientific">Prorocentrum cordatum</name>
    <dbReference type="NCBI Taxonomy" id="2364126"/>
    <lineage>
        <taxon>Eukaryota</taxon>
        <taxon>Sar</taxon>
        <taxon>Alveolata</taxon>
        <taxon>Dinophyceae</taxon>
        <taxon>Prorocentrales</taxon>
        <taxon>Prorocentraceae</taxon>
        <taxon>Prorocentrum</taxon>
    </lineage>
</organism>
<proteinExistence type="predicted"/>
<gene>
    <name evidence="2" type="ORF">PCOR1329_LOCUS79814</name>
</gene>
<keyword evidence="1" id="KW-0812">Transmembrane</keyword>
<evidence type="ECO:0000313" key="3">
    <source>
        <dbReference type="Proteomes" id="UP001189429"/>
    </source>
</evidence>
<sequence>MAPPPLDVASPRLAGGGLRGALSAPGGSTLVGRAPAPTAGATLPHAMRAWLERCASSPHAGERRCCRLRGRWRAWRCRWGRRSPLRAPRGGSRCLLLWLALDLVDLLPTILWCWVLVLKRRR</sequence>
<evidence type="ECO:0000256" key="1">
    <source>
        <dbReference type="SAM" id="Phobius"/>
    </source>
</evidence>
<keyword evidence="1" id="KW-1133">Transmembrane helix</keyword>
<protein>
    <submittedName>
        <fullName evidence="2">Uncharacterized protein</fullName>
    </submittedName>
</protein>
<feature type="non-terminal residue" evidence="2">
    <location>
        <position position="122"/>
    </location>
</feature>
<name>A0ABN9XU19_9DINO</name>
<evidence type="ECO:0000313" key="2">
    <source>
        <dbReference type="EMBL" id="CAK0903510.1"/>
    </source>
</evidence>
<keyword evidence="1" id="KW-0472">Membrane</keyword>
<comment type="caution">
    <text evidence="2">The sequence shown here is derived from an EMBL/GenBank/DDBJ whole genome shotgun (WGS) entry which is preliminary data.</text>
</comment>
<keyword evidence="3" id="KW-1185">Reference proteome</keyword>
<accession>A0ABN9XU19</accession>
<feature type="transmembrane region" description="Helical" evidence="1">
    <location>
        <begin position="95"/>
        <end position="118"/>
    </location>
</feature>
<dbReference type="Proteomes" id="UP001189429">
    <property type="component" value="Unassembled WGS sequence"/>
</dbReference>